<reference evidence="2 3" key="1">
    <citation type="submission" date="2013-09" db="EMBL/GenBank/DDBJ databases">
        <title>Genome sequencing of Phaeobacter antarcticus sp. nov. SM1211.</title>
        <authorList>
            <person name="Zhang X.-Y."/>
            <person name="Liu C."/>
            <person name="Chen X.-L."/>
            <person name="Xie B.-B."/>
            <person name="Qin Q.-L."/>
            <person name="Rong J.-C."/>
            <person name="Zhang Y.-Z."/>
        </authorList>
    </citation>
    <scope>NUCLEOTIDE SEQUENCE [LARGE SCALE GENOMIC DNA]</scope>
    <source>
        <strain evidence="2 3">SM1211</strain>
    </source>
</reference>
<dbReference type="OrthoDB" id="7690777at2"/>
<dbReference type="RefSeq" id="WP_099909105.1">
    <property type="nucleotide sequence ID" value="NZ_AWWI01000010.1"/>
</dbReference>
<dbReference type="Pfam" id="PF00535">
    <property type="entry name" value="Glycos_transf_2"/>
    <property type="match status" value="1"/>
</dbReference>
<accession>A0A2G8RKY2</accession>
<protein>
    <recommendedName>
        <fullName evidence="1">Glycosyltransferase 2-like domain-containing protein</fullName>
    </recommendedName>
</protein>
<dbReference type="SUPFAM" id="SSF53448">
    <property type="entry name" value="Nucleotide-diphospho-sugar transferases"/>
    <property type="match status" value="1"/>
</dbReference>
<dbReference type="EMBL" id="AWWI01000010">
    <property type="protein sequence ID" value="PIL22217.1"/>
    <property type="molecule type" value="Genomic_DNA"/>
</dbReference>
<feature type="domain" description="Glycosyltransferase 2-like" evidence="1">
    <location>
        <begin position="4"/>
        <end position="91"/>
    </location>
</feature>
<name>A0A2G8RKY2_9RHOB</name>
<dbReference type="Proteomes" id="UP000231259">
    <property type="component" value="Unassembled WGS sequence"/>
</dbReference>
<evidence type="ECO:0000313" key="2">
    <source>
        <dbReference type="EMBL" id="PIL22217.1"/>
    </source>
</evidence>
<evidence type="ECO:0000259" key="1">
    <source>
        <dbReference type="Pfam" id="PF00535"/>
    </source>
</evidence>
<proteinExistence type="predicted"/>
<organism evidence="2 3">
    <name type="scientific">Puniceibacterium antarcticum</name>
    <dbReference type="NCBI Taxonomy" id="1206336"/>
    <lineage>
        <taxon>Bacteria</taxon>
        <taxon>Pseudomonadati</taxon>
        <taxon>Pseudomonadota</taxon>
        <taxon>Alphaproteobacteria</taxon>
        <taxon>Rhodobacterales</taxon>
        <taxon>Paracoccaceae</taxon>
        <taxon>Puniceibacterium</taxon>
    </lineage>
</organism>
<dbReference type="AlphaFoldDB" id="A0A2G8RKY2"/>
<comment type="caution">
    <text evidence="2">The sequence shown here is derived from an EMBL/GenBank/DDBJ whole genome shotgun (WGS) entry which is preliminary data.</text>
</comment>
<dbReference type="Gene3D" id="3.90.550.10">
    <property type="entry name" value="Spore Coat Polysaccharide Biosynthesis Protein SpsA, Chain A"/>
    <property type="match status" value="1"/>
</dbReference>
<evidence type="ECO:0000313" key="3">
    <source>
        <dbReference type="Proteomes" id="UP000231259"/>
    </source>
</evidence>
<keyword evidence="3" id="KW-1185">Reference proteome</keyword>
<dbReference type="InterPro" id="IPR001173">
    <property type="entry name" value="Glyco_trans_2-like"/>
</dbReference>
<dbReference type="InterPro" id="IPR029044">
    <property type="entry name" value="Nucleotide-diphossugar_trans"/>
</dbReference>
<dbReference type="CDD" id="cd00761">
    <property type="entry name" value="Glyco_tranf_GTA_type"/>
    <property type="match status" value="1"/>
</dbReference>
<sequence>MRLSIIVIFHDMKREAARTLYSLSTAYQRDVDPEAYEVIAVDNGSTEPLTHEFVASFGPQFQLIRHETQSVSPVEAVNLGVEAARGNAVAIIIDGARMATPGLVGYTLHALGLGTFPVVYALAWHLGPDVQNKTVPEGYNQATEDALLEKSRWREDGYALFDISTLAQSSGDGFLGKVPPEFSWVALPRDLFDTLGGYDIRFQTPGGGLVNHHFRDRALSHPGITLVALLGEGLFHQVHGGVATNVPMKNHPIGHFRAEYRTITGEDYTHRQSLAPLYVGHLPKVARPFL</sequence>
<gene>
    <name evidence="2" type="ORF">P775_00390</name>
</gene>